<dbReference type="Pfam" id="PF02008">
    <property type="entry name" value="zf-CXXC"/>
    <property type="match status" value="1"/>
</dbReference>
<evidence type="ECO:0000256" key="4">
    <source>
        <dbReference type="PROSITE-ProRule" id="PRU00509"/>
    </source>
</evidence>
<keyword evidence="1" id="KW-0479">Metal-binding</keyword>
<gene>
    <name evidence="6" type="ORF">Anapl_18183</name>
</gene>
<keyword evidence="2 4" id="KW-0863">Zinc-finger</keyword>
<dbReference type="GO" id="GO:0003677">
    <property type="term" value="F:DNA binding"/>
    <property type="evidence" value="ECO:0007669"/>
    <property type="project" value="InterPro"/>
</dbReference>
<dbReference type="EMBL" id="KB746406">
    <property type="protein sequence ID" value="EOA93418.1"/>
    <property type="molecule type" value="Genomic_DNA"/>
</dbReference>
<evidence type="ECO:0000256" key="3">
    <source>
        <dbReference type="ARBA" id="ARBA00022833"/>
    </source>
</evidence>
<evidence type="ECO:0000256" key="2">
    <source>
        <dbReference type="ARBA" id="ARBA00022771"/>
    </source>
</evidence>
<protein>
    <submittedName>
        <fullName evidence="6">JmjC domain-containing histone demethylation protein 1B</fullName>
    </submittedName>
</protein>
<evidence type="ECO:0000259" key="5">
    <source>
        <dbReference type="PROSITE" id="PS51058"/>
    </source>
</evidence>
<sequence length="39" mass="4496">CRRCRACLRSECGACHFCRDMKKFGGPGRMKQSCLLRQC</sequence>
<dbReference type="GO" id="GO:0008270">
    <property type="term" value="F:zinc ion binding"/>
    <property type="evidence" value="ECO:0007669"/>
    <property type="project" value="UniProtKB-KW"/>
</dbReference>
<reference evidence="7" key="1">
    <citation type="journal article" date="2013" name="Nat. Genet.">
        <title>The duck genome and transcriptome provide insight into an avian influenza virus reservoir species.</title>
        <authorList>
            <person name="Huang Y."/>
            <person name="Li Y."/>
            <person name="Burt D.W."/>
            <person name="Chen H."/>
            <person name="Zhang Y."/>
            <person name="Qian W."/>
            <person name="Kim H."/>
            <person name="Gan S."/>
            <person name="Zhao Y."/>
            <person name="Li J."/>
            <person name="Yi K."/>
            <person name="Feng H."/>
            <person name="Zhu P."/>
            <person name="Li B."/>
            <person name="Liu Q."/>
            <person name="Fairley S."/>
            <person name="Magor K.E."/>
            <person name="Du Z."/>
            <person name="Hu X."/>
            <person name="Goodman L."/>
            <person name="Tafer H."/>
            <person name="Vignal A."/>
            <person name="Lee T."/>
            <person name="Kim K.W."/>
            <person name="Sheng Z."/>
            <person name="An Y."/>
            <person name="Searle S."/>
            <person name="Herrero J."/>
            <person name="Groenen M.A."/>
            <person name="Crooijmans R.P."/>
            <person name="Faraut T."/>
            <person name="Cai Q."/>
            <person name="Webster R.G."/>
            <person name="Aldridge J.R."/>
            <person name="Warren W.C."/>
            <person name="Bartschat S."/>
            <person name="Kehr S."/>
            <person name="Marz M."/>
            <person name="Stadler P.F."/>
            <person name="Smith J."/>
            <person name="Kraus R.H."/>
            <person name="Zhao Y."/>
            <person name="Ren L."/>
            <person name="Fei J."/>
            <person name="Morisson M."/>
            <person name="Kaiser P."/>
            <person name="Griffin D.K."/>
            <person name="Rao M."/>
            <person name="Pitel F."/>
            <person name="Wang J."/>
            <person name="Li N."/>
        </authorList>
    </citation>
    <scope>NUCLEOTIDE SEQUENCE [LARGE SCALE GENOMIC DNA]</scope>
</reference>
<name>R0KJV0_ANAPL</name>
<proteinExistence type="predicted"/>
<keyword evidence="3" id="KW-0862">Zinc</keyword>
<evidence type="ECO:0000313" key="6">
    <source>
        <dbReference type="EMBL" id="EOA93418.1"/>
    </source>
</evidence>
<dbReference type="AlphaFoldDB" id="R0KJV0"/>
<dbReference type="Proteomes" id="UP000296049">
    <property type="component" value="Unassembled WGS sequence"/>
</dbReference>
<evidence type="ECO:0000313" key="7">
    <source>
        <dbReference type="Proteomes" id="UP000296049"/>
    </source>
</evidence>
<dbReference type="InterPro" id="IPR002857">
    <property type="entry name" value="Znf_CXXC"/>
</dbReference>
<keyword evidence="7" id="KW-1185">Reference proteome</keyword>
<evidence type="ECO:0000256" key="1">
    <source>
        <dbReference type="ARBA" id="ARBA00022723"/>
    </source>
</evidence>
<feature type="non-terminal residue" evidence="6">
    <location>
        <position position="1"/>
    </location>
</feature>
<feature type="non-terminal residue" evidence="6">
    <location>
        <position position="39"/>
    </location>
</feature>
<dbReference type="PROSITE" id="PS51058">
    <property type="entry name" value="ZF_CXXC"/>
    <property type="match status" value="1"/>
</dbReference>
<organism evidence="6 7">
    <name type="scientific">Anas platyrhynchos</name>
    <name type="common">Mallard</name>
    <name type="synonym">Anas boschas</name>
    <dbReference type="NCBI Taxonomy" id="8839"/>
    <lineage>
        <taxon>Eukaryota</taxon>
        <taxon>Metazoa</taxon>
        <taxon>Chordata</taxon>
        <taxon>Craniata</taxon>
        <taxon>Vertebrata</taxon>
        <taxon>Euteleostomi</taxon>
        <taxon>Archelosauria</taxon>
        <taxon>Archosauria</taxon>
        <taxon>Dinosauria</taxon>
        <taxon>Saurischia</taxon>
        <taxon>Theropoda</taxon>
        <taxon>Coelurosauria</taxon>
        <taxon>Aves</taxon>
        <taxon>Neognathae</taxon>
        <taxon>Galloanserae</taxon>
        <taxon>Anseriformes</taxon>
        <taxon>Anatidae</taxon>
        <taxon>Anatinae</taxon>
        <taxon>Anas</taxon>
    </lineage>
</organism>
<feature type="domain" description="CXXC-type" evidence="5">
    <location>
        <begin position="1"/>
        <end position="39"/>
    </location>
</feature>
<accession>R0KJV0</accession>